<dbReference type="EC" id="6.3.5.4" evidence="2"/>
<dbReference type="GO" id="GO:0004066">
    <property type="term" value="F:asparagine synthase (glutamine-hydrolyzing) activity"/>
    <property type="evidence" value="ECO:0007669"/>
    <property type="project" value="UniProtKB-EC"/>
</dbReference>
<dbReference type="SUPFAM" id="SSF52402">
    <property type="entry name" value="Adenine nucleotide alpha hydrolases-like"/>
    <property type="match status" value="1"/>
</dbReference>
<evidence type="ECO:0000313" key="2">
    <source>
        <dbReference type="EMBL" id="EQD30959.1"/>
    </source>
</evidence>
<dbReference type="GO" id="GO:0006529">
    <property type="term" value="P:asparagine biosynthetic process"/>
    <property type="evidence" value="ECO:0007669"/>
    <property type="project" value="InterPro"/>
</dbReference>
<dbReference type="AlphaFoldDB" id="T0ZQF1"/>
<name>T0ZQF1_9ZZZZ</name>
<dbReference type="Pfam" id="PF00733">
    <property type="entry name" value="Asn_synthase"/>
    <property type="match status" value="1"/>
</dbReference>
<accession>T0ZQF1</accession>
<sequence length="245" mass="27530">MAVNTDLALVDCLQHHGLLSSQMITTLRDTASLTRKSMPHLIGHTIGRSIPIGDLFSGAGFFKWTALLPQTRFLTQSLLPLDLAEYIRHPWAAPSVILPPGKRYQLLLLAEVLNRHRPLYGLQDVQELHPLLSQPLIETCLRIPVYLLLIGGKTRGLARLAFEECLPPDIVARQRKGQTTHFTLSLLHRSLPFMTELLFDGVLAQKNILDRNALKSALRPDTPIDWTALFPLCACLAAEIWLQNW</sequence>
<organism evidence="2">
    <name type="scientific">mine drainage metagenome</name>
    <dbReference type="NCBI Taxonomy" id="410659"/>
    <lineage>
        <taxon>unclassified sequences</taxon>
        <taxon>metagenomes</taxon>
        <taxon>ecological metagenomes</taxon>
    </lineage>
</organism>
<evidence type="ECO:0000259" key="1">
    <source>
        <dbReference type="Pfam" id="PF00733"/>
    </source>
</evidence>
<reference evidence="2" key="2">
    <citation type="journal article" date="2014" name="ISME J.">
        <title>Microbial stratification in low pH oxic and suboxic macroscopic growths along an acid mine drainage.</title>
        <authorList>
            <person name="Mendez-Garcia C."/>
            <person name="Mesa V."/>
            <person name="Sprenger R.R."/>
            <person name="Richter M."/>
            <person name="Diez M.S."/>
            <person name="Solano J."/>
            <person name="Bargiela R."/>
            <person name="Golyshina O.V."/>
            <person name="Manteca A."/>
            <person name="Ramos J.L."/>
            <person name="Gallego J.R."/>
            <person name="Llorente I."/>
            <person name="Martins Dos Santos V.A."/>
            <person name="Jensen O.N."/>
            <person name="Pelaez A.I."/>
            <person name="Sanchez J."/>
            <person name="Ferrer M."/>
        </authorList>
    </citation>
    <scope>NUCLEOTIDE SEQUENCE</scope>
</reference>
<dbReference type="EMBL" id="AUZZ01010077">
    <property type="protein sequence ID" value="EQD30959.1"/>
    <property type="molecule type" value="Genomic_DNA"/>
</dbReference>
<reference evidence="2" key="1">
    <citation type="submission" date="2013-08" db="EMBL/GenBank/DDBJ databases">
        <authorList>
            <person name="Mendez C."/>
            <person name="Richter M."/>
            <person name="Ferrer M."/>
            <person name="Sanchez J."/>
        </authorList>
    </citation>
    <scope>NUCLEOTIDE SEQUENCE</scope>
</reference>
<feature type="domain" description="Asparagine synthetase" evidence="1">
    <location>
        <begin position="129"/>
        <end position="242"/>
    </location>
</feature>
<dbReference type="Gene3D" id="3.40.50.620">
    <property type="entry name" value="HUPs"/>
    <property type="match status" value="1"/>
</dbReference>
<comment type="caution">
    <text evidence="2">The sequence shown here is derived from an EMBL/GenBank/DDBJ whole genome shotgun (WGS) entry which is preliminary data.</text>
</comment>
<protein>
    <submittedName>
        <fullName evidence="2">Asparagine synthase</fullName>
        <ecNumber evidence="2">6.3.5.4</ecNumber>
    </submittedName>
</protein>
<feature type="non-terminal residue" evidence="2">
    <location>
        <position position="245"/>
    </location>
</feature>
<dbReference type="InterPro" id="IPR001962">
    <property type="entry name" value="Asn_synthase"/>
</dbReference>
<gene>
    <name evidence="2" type="ORF">B2A_13898</name>
</gene>
<keyword evidence="2" id="KW-0436">Ligase</keyword>
<proteinExistence type="predicted"/>
<dbReference type="InterPro" id="IPR014729">
    <property type="entry name" value="Rossmann-like_a/b/a_fold"/>
</dbReference>